<accession>A0ACC2H6R4</accession>
<evidence type="ECO:0000313" key="2">
    <source>
        <dbReference type="Proteomes" id="UP001157502"/>
    </source>
</evidence>
<gene>
    <name evidence="1" type="ORF">DPEC_G00058260</name>
</gene>
<dbReference type="Proteomes" id="UP001157502">
    <property type="component" value="Chromosome 5"/>
</dbReference>
<dbReference type="EMBL" id="CM055732">
    <property type="protein sequence ID" value="KAJ8011442.1"/>
    <property type="molecule type" value="Genomic_DNA"/>
</dbReference>
<organism evidence="1 2">
    <name type="scientific">Dallia pectoralis</name>
    <name type="common">Alaska blackfish</name>
    <dbReference type="NCBI Taxonomy" id="75939"/>
    <lineage>
        <taxon>Eukaryota</taxon>
        <taxon>Metazoa</taxon>
        <taxon>Chordata</taxon>
        <taxon>Craniata</taxon>
        <taxon>Vertebrata</taxon>
        <taxon>Euteleostomi</taxon>
        <taxon>Actinopterygii</taxon>
        <taxon>Neopterygii</taxon>
        <taxon>Teleostei</taxon>
        <taxon>Protacanthopterygii</taxon>
        <taxon>Esociformes</taxon>
        <taxon>Umbridae</taxon>
        <taxon>Dallia</taxon>
    </lineage>
</organism>
<sequence length="823" mass="91833">MRRWTSAALAVLGFALCWPYSRGDTGPERGKGGTRFLSMVDAKIAEQTQRRHLEALFDRYGENGTISLAGLKRLLESIGIDRIREVMVKHHEQPGEDGQEEHRHGHRHHNHRHEVDHNGTHHQKHVHSHPVETKKTSETAKVPKVEEPIQGKKVENLDAHHNLYVKKTTSAAQEMTTTPMYTTNVLHKSGAGRSRRDASSDPAASMATDKQENSLVTENQTQLPMVRQEGSDYYHIDDDHDHGHEDLRDNLHNQSLDHIQEKTECLNASSILSTHGMVKGVLSLGDFSYLCPALLNQIDGKSCIQHSNHIQNNERDRKHHNHNHHGHHNPHDQDPHNHDQAREDQSVNENNKKGGSIYAAWAGGFLSITIISLLSLAGVVLIPLMNRVFFKFLLSFLVALAVGTLSGDAFLHLIPHSQGGHAHHHHPHDGNQSSQFHHHGDQEEEHDLDPVWKGLTALGGVYFMFLIEHFLTLGKMYKDKKQKVKKFDQSDDKLDPEKLSAQEENDLKPVEGALHVNQHFCNACARFSPTANIPPYAVRHVSLHQKQREDIKDVETNGGGEFGDLRGSVAEEEEVMLAPAAVPDGYTSAADLEVVAAAYTAGDCENKCHSHFHDTVGEADNLHHHHHEYHHILHHHHSQNHHPHSHSHSYSEQHFQEAGVATLAWMVIMGDGLHNFSDGLAIGAAFTEGLSSGLSTSVAVFCHELPHELGDFAVLLKAGMTVRQAILYNVLSAMMAYLGMVTGILIGHYADNVCMWIFALTAGLFMYVALVDMVPEMLHNDAGDHGFSHCGFFLLQNAGILLGFCIMLLIAVFEHKIHLEIDL</sequence>
<keyword evidence="2" id="KW-1185">Reference proteome</keyword>
<name>A0ACC2H6R4_DALPE</name>
<proteinExistence type="predicted"/>
<reference evidence="1" key="1">
    <citation type="submission" date="2021-05" db="EMBL/GenBank/DDBJ databases">
        <authorList>
            <person name="Pan Q."/>
            <person name="Jouanno E."/>
            <person name="Zahm M."/>
            <person name="Klopp C."/>
            <person name="Cabau C."/>
            <person name="Louis A."/>
            <person name="Berthelot C."/>
            <person name="Parey E."/>
            <person name="Roest Crollius H."/>
            <person name="Montfort J."/>
            <person name="Robinson-Rechavi M."/>
            <person name="Bouchez O."/>
            <person name="Lampietro C."/>
            <person name="Lopez Roques C."/>
            <person name="Donnadieu C."/>
            <person name="Postlethwait J."/>
            <person name="Bobe J."/>
            <person name="Dillon D."/>
            <person name="Chandos A."/>
            <person name="von Hippel F."/>
            <person name="Guiguen Y."/>
        </authorList>
    </citation>
    <scope>NUCLEOTIDE SEQUENCE</scope>
    <source>
        <strain evidence="1">YG-Jan2019</strain>
    </source>
</reference>
<comment type="caution">
    <text evidence="1">The sequence shown here is derived from an EMBL/GenBank/DDBJ whole genome shotgun (WGS) entry which is preliminary data.</text>
</comment>
<protein>
    <submittedName>
        <fullName evidence="1">Uncharacterized protein</fullName>
    </submittedName>
</protein>
<evidence type="ECO:0000313" key="1">
    <source>
        <dbReference type="EMBL" id="KAJ8011442.1"/>
    </source>
</evidence>